<keyword evidence="6 14" id="KW-0444">Lipid biosynthesis</keyword>
<evidence type="ECO:0000256" key="5">
    <source>
        <dbReference type="ARBA" id="ARBA00022450"/>
    </source>
</evidence>
<dbReference type="PANTHER" id="PTHR20863">
    <property type="entry name" value="ACYL CARRIER PROTEIN"/>
    <property type="match status" value="1"/>
</dbReference>
<evidence type="ECO:0000256" key="14">
    <source>
        <dbReference type="RuleBase" id="RU000722"/>
    </source>
</evidence>
<dbReference type="GO" id="GO:0005739">
    <property type="term" value="C:mitochondrion"/>
    <property type="evidence" value="ECO:0007669"/>
    <property type="project" value="UniProtKB-SubCell"/>
</dbReference>
<evidence type="ECO:0000256" key="11">
    <source>
        <dbReference type="ARBA" id="ARBA00023098"/>
    </source>
</evidence>
<comment type="pathway">
    <text evidence="2">Lipid metabolism; fatty acid biosynthesis.</text>
</comment>
<dbReference type="PANTHER" id="PTHR20863:SF28">
    <property type="entry name" value="ACYL CARRIER PROTEIN, MITOCHONDRIAL"/>
    <property type="match status" value="1"/>
</dbReference>
<keyword evidence="10" id="KW-0249">Electron transport</keyword>
<dbReference type="GO" id="GO:0006633">
    <property type="term" value="P:fatty acid biosynthetic process"/>
    <property type="evidence" value="ECO:0007669"/>
    <property type="project" value="UniProtKB-KW"/>
</dbReference>
<dbReference type="SUPFAM" id="SSF47336">
    <property type="entry name" value="ACP-like"/>
    <property type="match status" value="1"/>
</dbReference>
<dbReference type="PROSITE" id="PS50075">
    <property type="entry name" value="CARRIER"/>
    <property type="match status" value="1"/>
</dbReference>
<dbReference type="HAMAP" id="MF_01217">
    <property type="entry name" value="Acyl_carrier"/>
    <property type="match status" value="1"/>
</dbReference>
<keyword evidence="8" id="KW-0276">Fatty acid metabolism</keyword>
<dbReference type="NCBIfam" id="TIGR00517">
    <property type="entry name" value="acyl_carrier"/>
    <property type="match status" value="1"/>
</dbReference>
<dbReference type="AlphaFoldDB" id="A0ABD3M074"/>
<comment type="function">
    <text evidence="14">Carrier of the growing fatty acid chain in fatty acid biosynthesis.</text>
</comment>
<evidence type="ECO:0000259" key="15">
    <source>
        <dbReference type="PROSITE" id="PS50075"/>
    </source>
</evidence>
<feature type="domain" description="Carrier" evidence="15">
    <location>
        <begin position="63"/>
        <end position="138"/>
    </location>
</feature>
<keyword evidence="13 14" id="KW-0275">Fatty acid biosynthesis</keyword>
<keyword evidence="5 14" id="KW-0596">Phosphopantetheine</keyword>
<evidence type="ECO:0000313" key="16">
    <source>
        <dbReference type="EMBL" id="KAL3757405.1"/>
    </source>
</evidence>
<evidence type="ECO:0000256" key="10">
    <source>
        <dbReference type="ARBA" id="ARBA00022982"/>
    </source>
</evidence>
<dbReference type="NCBIfam" id="NF002148">
    <property type="entry name" value="PRK00982.1-2"/>
    <property type="match status" value="1"/>
</dbReference>
<comment type="subcellular location">
    <subcellularLocation>
        <location evidence="1">Mitochondrion</location>
    </subcellularLocation>
</comment>
<evidence type="ECO:0000256" key="3">
    <source>
        <dbReference type="ARBA" id="ARBA00010930"/>
    </source>
</evidence>
<evidence type="ECO:0000256" key="2">
    <source>
        <dbReference type="ARBA" id="ARBA00005194"/>
    </source>
</evidence>
<dbReference type="InterPro" id="IPR006162">
    <property type="entry name" value="Ppantetheine_attach_site"/>
</dbReference>
<dbReference type="Gene3D" id="1.10.1200.10">
    <property type="entry name" value="ACP-like"/>
    <property type="match status" value="1"/>
</dbReference>
<evidence type="ECO:0000256" key="8">
    <source>
        <dbReference type="ARBA" id="ARBA00022832"/>
    </source>
</evidence>
<evidence type="ECO:0000313" key="17">
    <source>
        <dbReference type="Proteomes" id="UP001530293"/>
    </source>
</evidence>
<dbReference type="Pfam" id="PF00550">
    <property type="entry name" value="PP-binding"/>
    <property type="match status" value="1"/>
</dbReference>
<organism evidence="16 17">
    <name type="scientific">Discostella pseudostelligera</name>
    <dbReference type="NCBI Taxonomy" id="259834"/>
    <lineage>
        <taxon>Eukaryota</taxon>
        <taxon>Sar</taxon>
        <taxon>Stramenopiles</taxon>
        <taxon>Ochrophyta</taxon>
        <taxon>Bacillariophyta</taxon>
        <taxon>Coscinodiscophyceae</taxon>
        <taxon>Thalassiosirophycidae</taxon>
        <taxon>Stephanodiscales</taxon>
        <taxon>Stephanodiscaceae</taxon>
        <taxon>Discostella</taxon>
    </lineage>
</organism>
<keyword evidence="9" id="KW-0809">Transit peptide</keyword>
<keyword evidence="17" id="KW-1185">Reference proteome</keyword>
<gene>
    <name evidence="16" type="ORF">ACHAWU_005136</name>
</gene>
<name>A0ABD3M074_9STRA</name>
<evidence type="ECO:0000256" key="7">
    <source>
        <dbReference type="ARBA" id="ARBA00022553"/>
    </source>
</evidence>
<keyword evidence="4" id="KW-0813">Transport</keyword>
<dbReference type="PROSITE" id="PS00012">
    <property type="entry name" value="PHOSPHOPANTETHEINE"/>
    <property type="match status" value="1"/>
</dbReference>
<dbReference type="InterPro" id="IPR003231">
    <property type="entry name" value="ACP"/>
</dbReference>
<dbReference type="InterPro" id="IPR036736">
    <property type="entry name" value="ACP-like_sf"/>
</dbReference>
<evidence type="ECO:0000256" key="6">
    <source>
        <dbReference type="ARBA" id="ARBA00022516"/>
    </source>
</evidence>
<dbReference type="EMBL" id="JALLBG020000266">
    <property type="protein sequence ID" value="KAL3757405.1"/>
    <property type="molecule type" value="Genomic_DNA"/>
</dbReference>
<sequence>MFPSSAARTAASRLATRVLVSSSSRAPSVAAASVAQQPSLMAVRYFASVSANEYVMSTFLPPAEVQERILTVVKNFDKVDPTKVTATSKFSEDLGLDSLDAVEMVMAIEDEFAIEIPDAEADRIASVSDAVEYVAGHPMAK</sequence>
<comment type="caution">
    <text evidence="16">The sequence shown here is derived from an EMBL/GenBank/DDBJ whole genome shotgun (WGS) entry which is preliminary data.</text>
</comment>
<proteinExistence type="inferred from homology"/>
<protein>
    <recommendedName>
        <fullName evidence="14">Acyl carrier protein</fullName>
    </recommendedName>
</protein>
<evidence type="ECO:0000256" key="13">
    <source>
        <dbReference type="ARBA" id="ARBA00023160"/>
    </source>
</evidence>
<evidence type="ECO:0000256" key="12">
    <source>
        <dbReference type="ARBA" id="ARBA00023128"/>
    </source>
</evidence>
<keyword evidence="12" id="KW-0496">Mitochondrion</keyword>
<comment type="similarity">
    <text evidence="3">Belongs to the acyl carrier protein (ACP) family.</text>
</comment>
<dbReference type="FunFam" id="1.10.1200.10:FF:000003">
    <property type="entry name" value="Acyl carrier protein"/>
    <property type="match status" value="1"/>
</dbReference>
<keyword evidence="7" id="KW-0597">Phosphoprotein</keyword>
<keyword evidence="11" id="KW-0443">Lipid metabolism</keyword>
<accession>A0ABD3M074</accession>
<evidence type="ECO:0000256" key="1">
    <source>
        <dbReference type="ARBA" id="ARBA00004173"/>
    </source>
</evidence>
<dbReference type="Proteomes" id="UP001530293">
    <property type="component" value="Unassembled WGS sequence"/>
</dbReference>
<evidence type="ECO:0000256" key="4">
    <source>
        <dbReference type="ARBA" id="ARBA00022448"/>
    </source>
</evidence>
<evidence type="ECO:0000256" key="9">
    <source>
        <dbReference type="ARBA" id="ARBA00022946"/>
    </source>
</evidence>
<dbReference type="InterPro" id="IPR009081">
    <property type="entry name" value="PP-bd_ACP"/>
</dbReference>
<reference evidence="16 17" key="1">
    <citation type="submission" date="2024-10" db="EMBL/GenBank/DDBJ databases">
        <title>Updated reference genomes for cyclostephanoid diatoms.</title>
        <authorList>
            <person name="Roberts W.R."/>
            <person name="Alverson A.J."/>
        </authorList>
    </citation>
    <scope>NUCLEOTIDE SEQUENCE [LARGE SCALE GENOMIC DNA]</scope>
    <source>
        <strain evidence="16 17">AJA232-27</strain>
    </source>
</reference>